<protein>
    <submittedName>
        <fullName evidence="1">Uncharacterized protein</fullName>
    </submittedName>
</protein>
<proteinExistence type="predicted"/>
<reference evidence="1 2" key="1">
    <citation type="submission" date="2022-06" db="EMBL/GenBank/DDBJ databases">
        <title>New Species of the Genus Actinoplanes, ActinopZanes ferrugineus.</title>
        <authorList>
            <person name="Ding P."/>
        </authorList>
    </citation>
    <scope>NUCLEOTIDE SEQUENCE [LARGE SCALE GENOMIC DNA]</scope>
    <source>
        <strain evidence="1 2">TRM88003</strain>
    </source>
</reference>
<gene>
    <name evidence="1" type="ORF">M1L60_10385</name>
</gene>
<organism evidence="1 2">
    <name type="scientific">Paractinoplanes aksuensis</name>
    <dbReference type="NCBI Taxonomy" id="2939490"/>
    <lineage>
        <taxon>Bacteria</taxon>
        <taxon>Bacillati</taxon>
        <taxon>Actinomycetota</taxon>
        <taxon>Actinomycetes</taxon>
        <taxon>Micromonosporales</taxon>
        <taxon>Micromonosporaceae</taxon>
        <taxon>Paractinoplanes</taxon>
    </lineage>
</organism>
<dbReference type="Proteomes" id="UP001523369">
    <property type="component" value="Unassembled WGS sequence"/>
</dbReference>
<dbReference type="RefSeq" id="WP_253237113.1">
    <property type="nucleotide sequence ID" value="NZ_JAMYJR010000009.1"/>
</dbReference>
<dbReference type="EMBL" id="JAMYJR010000009">
    <property type="protein sequence ID" value="MCO8271000.1"/>
    <property type="molecule type" value="Genomic_DNA"/>
</dbReference>
<evidence type="ECO:0000313" key="2">
    <source>
        <dbReference type="Proteomes" id="UP001523369"/>
    </source>
</evidence>
<keyword evidence="2" id="KW-1185">Reference proteome</keyword>
<comment type="caution">
    <text evidence="1">The sequence shown here is derived from an EMBL/GenBank/DDBJ whole genome shotgun (WGS) entry which is preliminary data.</text>
</comment>
<evidence type="ECO:0000313" key="1">
    <source>
        <dbReference type="EMBL" id="MCO8271000.1"/>
    </source>
</evidence>
<name>A0ABT1DLU2_9ACTN</name>
<sequence>MNQLSVRGRRVRVLATLIVGMLLLAGTLWGTDDDFPFGPFRMYSTAPDPNGNARDTRVEGVDVEGRTVAITEGNSGLRRAEIEGQQQAYVDDPARLGRVITAYEEHSPGAAPLRTVRIVTRWHGIKHARPTGESWDETVVEWTRP</sequence>
<accession>A0ABT1DLU2</accession>